<proteinExistence type="evidence at transcript level"/>
<evidence type="ECO:0000256" key="1">
    <source>
        <dbReference type="ARBA" id="ARBA00004123"/>
    </source>
</evidence>
<protein>
    <submittedName>
        <fullName evidence="5">EOG090X0F7F</fullName>
    </submittedName>
</protein>
<feature type="region of interest" description="Disordered" evidence="4">
    <location>
        <begin position="250"/>
        <end position="270"/>
    </location>
</feature>
<dbReference type="EMBL" id="LR014331">
    <property type="protein sequence ID" value="SVE83950.1"/>
    <property type="molecule type" value="mRNA"/>
</dbReference>
<dbReference type="OrthoDB" id="5627at2759"/>
<comment type="similarity">
    <text evidence="2">Belongs to the TLS1 family.</text>
</comment>
<evidence type="ECO:0000256" key="3">
    <source>
        <dbReference type="ARBA" id="ARBA00023242"/>
    </source>
</evidence>
<organism evidence="5">
    <name type="scientific">Daphnia pulex</name>
    <name type="common">Water flea</name>
    <dbReference type="NCBI Taxonomy" id="6669"/>
    <lineage>
        <taxon>Eukaryota</taxon>
        <taxon>Metazoa</taxon>
        <taxon>Ecdysozoa</taxon>
        <taxon>Arthropoda</taxon>
        <taxon>Crustacea</taxon>
        <taxon>Branchiopoda</taxon>
        <taxon>Diplostraca</taxon>
        <taxon>Cladocera</taxon>
        <taxon>Anomopoda</taxon>
        <taxon>Daphniidae</taxon>
        <taxon>Daphnia</taxon>
    </lineage>
</organism>
<dbReference type="PANTHER" id="PTHR13486">
    <property type="entry name" value="TELOMERE LENGTH AND SILENCING PROTEIN 1 TLS1 FAMILY MEMBER"/>
    <property type="match status" value="1"/>
</dbReference>
<sequence length="306" mass="34552">MEEIGDNSGEASQTFKFKKPSRKPMRKRLEIEEDDDAGGSDELDVLSKLEETKELQKLRERPHGISAVALAIGKRITVEEEVTVSDPFKVTTGGMADMKAVKAGKQNSSSVDDAYETGIGTQFSVETNTRDEDAEMMKYIEEQLAKRKGLMQEDEDKGNKYLTPEEIAFSSVPEYLRVKSSVQSEEMLSNQMLSGIPEVDLGIEAKIKNIEATEEAKQKLLQERLRKKDGPSMFVPTNMAVNFVQHNRFNIEESGPPRKKRAEASVKPAVPAVELPKRLDNVGGKKEHDKASDDFYFEKFRRQFRR</sequence>
<evidence type="ECO:0000256" key="4">
    <source>
        <dbReference type="SAM" id="MobiDB-lite"/>
    </source>
</evidence>
<dbReference type="PANTHER" id="PTHR13486:SF2">
    <property type="entry name" value="SPLICING FACTOR C9ORF78"/>
    <property type="match status" value="1"/>
</dbReference>
<comment type="subcellular location">
    <subcellularLocation>
        <location evidence="1">Nucleus</location>
    </subcellularLocation>
</comment>
<accession>A0A4Y7MQR8</accession>
<name>A0A4Y7MQR8_DAPPU</name>
<dbReference type="Pfam" id="PF07052">
    <property type="entry name" value="Hep_59"/>
    <property type="match status" value="1"/>
</dbReference>
<gene>
    <name evidence="5" type="primary">EOG090X0F7F</name>
</gene>
<feature type="compositionally biased region" description="Acidic residues" evidence="4">
    <location>
        <begin position="31"/>
        <end position="44"/>
    </location>
</feature>
<reference evidence="5" key="1">
    <citation type="submission" date="2018-08" db="EMBL/GenBank/DDBJ databases">
        <authorList>
            <person name="Cornetti L."/>
        </authorList>
    </citation>
    <scope>NUCLEOTIDE SEQUENCE</scope>
    <source>
        <strain evidence="5">CH-H</strain>
    </source>
</reference>
<feature type="compositionally biased region" description="Basic residues" evidence="4">
    <location>
        <begin position="16"/>
        <end position="26"/>
    </location>
</feature>
<evidence type="ECO:0000313" key="5">
    <source>
        <dbReference type="EMBL" id="SVE83950.1"/>
    </source>
</evidence>
<keyword evidence="3" id="KW-0539">Nucleus</keyword>
<dbReference type="GO" id="GO:0005634">
    <property type="term" value="C:nucleus"/>
    <property type="evidence" value="ECO:0007669"/>
    <property type="project" value="UniProtKB-SubCell"/>
</dbReference>
<dbReference type="InterPro" id="IPR010756">
    <property type="entry name" value="Tls1-like"/>
</dbReference>
<feature type="region of interest" description="Disordered" evidence="4">
    <location>
        <begin position="1"/>
        <end position="45"/>
    </location>
</feature>
<dbReference type="AlphaFoldDB" id="A0A4Y7MQR8"/>
<evidence type="ECO:0000256" key="2">
    <source>
        <dbReference type="ARBA" id="ARBA00007643"/>
    </source>
</evidence>